<dbReference type="HOGENOM" id="CLU_1547404_0_0_1"/>
<accession>N4XAE1</accession>
<keyword evidence="3" id="KW-1185">Reference proteome</keyword>
<reference evidence="3" key="2">
    <citation type="journal article" date="2013" name="PLoS Genet.">
        <title>Comparative genome structure, secondary metabolite, and effector coding capacity across Cochliobolus pathogens.</title>
        <authorList>
            <person name="Condon B.J."/>
            <person name="Leng Y."/>
            <person name="Wu D."/>
            <person name="Bushley K.E."/>
            <person name="Ohm R.A."/>
            <person name="Otillar R."/>
            <person name="Martin J."/>
            <person name="Schackwitz W."/>
            <person name="Grimwood J."/>
            <person name="MohdZainudin N."/>
            <person name="Xue C."/>
            <person name="Wang R."/>
            <person name="Manning V.A."/>
            <person name="Dhillon B."/>
            <person name="Tu Z.J."/>
            <person name="Steffenson B.J."/>
            <person name="Salamov A."/>
            <person name="Sun H."/>
            <person name="Lowry S."/>
            <person name="LaButti K."/>
            <person name="Han J."/>
            <person name="Copeland A."/>
            <person name="Lindquist E."/>
            <person name="Barry K."/>
            <person name="Schmutz J."/>
            <person name="Baker S.E."/>
            <person name="Ciuffetti L.M."/>
            <person name="Grigoriev I.V."/>
            <person name="Zhong S."/>
            <person name="Turgeon B.G."/>
        </authorList>
    </citation>
    <scope>NUCLEOTIDE SEQUENCE [LARGE SCALE GENOMIC DNA]</scope>
    <source>
        <strain evidence="3">C4 / ATCC 48331 / race T</strain>
    </source>
</reference>
<proteinExistence type="predicted"/>
<feature type="region of interest" description="Disordered" evidence="1">
    <location>
        <begin position="1"/>
        <end position="81"/>
    </location>
</feature>
<organism evidence="2 3">
    <name type="scientific">Cochliobolus heterostrophus (strain C4 / ATCC 48331 / race T)</name>
    <name type="common">Southern corn leaf blight fungus</name>
    <name type="synonym">Bipolaris maydis</name>
    <dbReference type="NCBI Taxonomy" id="665024"/>
    <lineage>
        <taxon>Eukaryota</taxon>
        <taxon>Fungi</taxon>
        <taxon>Dikarya</taxon>
        <taxon>Ascomycota</taxon>
        <taxon>Pezizomycotina</taxon>
        <taxon>Dothideomycetes</taxon>
        <taxon>Pleosporomycetidae</taxon>
        <taxon>Pleosporales</taxon>
        <taxon>Pleosporineae</taxon>
        <taxon>Pleosporaceae</taxon>
        <taxon>Bipolaris</taxon>
    </lineage>
</organism>
<dbReference type="EMBL" id="KB733464">
    <property type="protein sequence ID" value="ENI02152.1"/>
    <property type="molecule type" value="Genomic_DNA"/>
</dbReference>
<evidence type="ECO:0000256" key="1">
    <source>
        <dbReference type="SAM" id="MobiDB-lite"/>
    </source>
</evidence>
<dbReference type="Proteomes" id="UP000012338">
    <property type="component" value="Unassembled WGS sequence"/>
</dbReference>
<gene>
    <name evidence="2" type="ORF">COCC4DRAFT_42762</name>
</gene>
<dbReference type="AlphaFoldDB" id="N4XAE1"/>
<sequence length="173" mass="19254">MSSQQQCDGGEKENQDPTTVASSNSCGTKRNFSVMPNNDDLEVQPNKKQKSSECQASYIAKEVNRLEHTPSGPEPRPQVPDISIPVIQQPHAVGKYSALDFLGLFAKQTTGKFKMFILGGFLQCRPEKDEVDVEFLVTHPAHKDPSEEALIDRKQEAYKIATFSKTHPKNPPQ</sequence>
<reference evidence="2 3" key="1">
    <citation type="journal article" date="2012" name="PLoS Pathog.">
        <title>Diverse lifestyles and strategies of plant pathogenesis encoded in the genomes of eighteen Dothideomycetes fungi.</title>
        <authorList>
            <person name="Ohm R.A."/>
            <person name="Feau N."/>
            <person name="Henrissat B."/>
            <person name="Schoch C.L."/>
            <person name="Horwitz B.A."/>
            <person name="Barry K.W."/>
            <person name="Condon B.J."/>
            <person name="Copeland A.C."/>
            <person name="Dhillon B."/>
            <person name="Glaser F."/>
            <person name="Hesse C.N."/>
            <person name="Kosti I."/>
            <person name="LaButti K."/>
            <person name="Lindquist E.A."/>
            <person name="Lucas S."/>
            <person name="Salamov A.A."/>
            <person name="Bradshaw R.E."/>
            <person name="Ciuffetti L."/>
            <person name="Hamelin R.C."/>
            <person name="Kema G.H.J."/>
            <person name="Lawrence C."/>
            <person name="Scott J.A."/>
            <person name="Spatafora J.W."/>
            <person name="Turgeon B.G."/>
            <person name="de Wit P.J.G.M."/>
            <person name="Zhong S."/>
            <person name="Goodwin S.B."/>
            <person name="Grigoriev I.V."/>
        </authorList>
    </citation>
    <scope>NUCLEOTIDE SEQUENCE [LARGE SCALE GENOMIC DNA]</scope>
    <source>
        <strain evidence="3">C4 / ATCC 48331 / race T</strain>
    </source>
</reference>
<evidence type="ECO:0000313" key="3">
    <source>
        <dbReference type="Proteomes" id="UP000012338"/>
    </source>
</evidence>
<protein>
    <submittedName>
        <fullName evidence="2">Uncharacterized protein</fullName>
    </submittedName>
</protein>
<feature type="compositionally biased region" description="Polar residues" evidence="1">
    <location>
        <begin position="16"/>
        <end position="36"/>
    </location>
</feature>
<evidence type="ECO:0000313" key="2">
    <source>
        <dbReference type="EMBL" id="ENI02152.1"/>
    </source>
</evidence>
<name>N4XAE1_COCH4</name>